<organism evidence="2 3">
    <name type="scientific">Zizania palustris</name>
    <name type="common">Northern wild rice</name>
    <dbReference type="NCBI Taxonomy" id="103762"/>
    <lineage>
        <taxon>Eukaryota</taxon>
        <taxon>Viridiplantae</taxon>
        <taxon>Streptophyta</taxon>
        <taxon>Embryophyta</taxon>
        <taxon>Tracheophyta</taxon>
        <taxon>Spermatophyta</taxon>
        <taxon>Magnoliopsida</taxon>
        <taxon>Liliopsida</taxon>
        <taxon>Poales</taxon>
        <taxon>Poaceae</taxon>
        <taxon>BOP clade</taxon>
        <taxon>Oryzoideae</taxon>
        <taxon>Oryzeae</taxon>
        <taxon>Zizaniinae</taxon>
        <taxon>Zizania</taxon>
    </lineage>
</organism>
<sequence length="143" mass="15132">MTSVVPTTYMLVFVGTTDQQKAKASGSSSTPTTSDEGFATPSTEAPTSVEVAASKPMLLVAPPDPSPMVEISTTTDVEMPLVEPEVTDPVPLEDDPIVVRVEGMPQPTRGVATNIPNRVVGRGMTDCLEALKRFNQEITLMVG</sequence>
<protein>
    <submittedName>
        <fullName evidence="2">Uncharacterized protein</fullName>
    </submittedName>
</protein>
<keyword evidence="3" id="KW-1185">Reference proteome</keyword>
<gene>
    <name evidence="2" type="ORF">GUJ93_ZPchr0004g39090</name>
</gene>
<dbReference type="Proteomes" id="UP000729402">
    <property type="component" value="Unassembled WGS sequence"/>
</dbReference>
<accession>A0A8J5SPP2</accession>
<evidence type="ECO:0000256" key="1">
    <source>
        <dbReference type="SAM" id="MobiDB-lite"/>
    </source>
</evidence>
<feature type="compositionally biased region" description="Polar residues" evidence="1">
    <location>
        <begin position="25"/>
        <end position="46"/>
    </location>
</feature>
<evidence type="ECO:0000313" key="3">
    <source>
        <dbReference type="Proteomes" id="UP000729402"/>
    </source>
</evidence>
<reference evidence="2" key="2">
    <citation type="submission" date="2021-02" db="EMBL/GenBank/DDBJ databases">
        <authorList>
            <person name="Kimball J.A."/>
            <person name="Haas M.W."/>
            <person name="Macchietto M."/>
            <person name="Kono T."/>
            <person name="Duquette J."/>
            <person name="Shao M."/>
        </authorList>
    </citation>
    <scope>NUCLEOTIDE SEQUENCE</scope>
    <source>
        <tissue evidence="2">Fresh leaf tissue</tissue>
    </source>
</reference>
<comment type="caution">
    <text evidence="2">The sequence shown here is derived from an EMBL/GenBank/DDBJ whole genome shotgun (WGS) entry which is preliminary data.</text>
</comment>
<proteinExistence type="predicted"/>
<name>A0A8J5SPP2_ZIZPA</name>
<feature type="region of interest" description="Disordered" evidence="1">
    <location>
        <begin position="18"/>
        <end position="48"/>
    </location>
</feature>
<dbReference type="AlphaFoldDB" id="A0A8J5SPP2"/>
<reference evidence="2" key="1">
    <citation type="journal article" date="2021" name="bioRxiv">
        <title>Whole Genome Assembly and Annotation of Northern Wild Rice, Zizania palustris L., Supports a Whole Genome Duplication in the Zizania Genus.</title>
        <authorList>
            <person name="Haas M."/>
            <person name="Kono T."/>
            <person name="Macchietto M."/>
            <person name="Millas R."/>
            <person name="McGilp L."/>
            <person name="Shao M."/>
            <person name="Duquette J."/>
            <person name="Hirsch C.N."/>
            <person name="Kimball J."/>
        </authorList>
    </citation>
    <scope>NUCLEOTIDE SEQUENCE</scope>
    <source>
        <tissue evidence="2">Fresh leaf tissue</tissue>
    </source>
</reference>
<dbReference type="EMBL" id="JAAALK010000285">
    <property type="protein sequence ID" value="KAG8064600.1"/>
    <property type="molecule type" value="Genomic_DNA"/>
</dbReference>
<evidence type="ECO:0000313" key="2">
    <source>
        <dbReference type="EMBL" id="KAG8064600.1"/>
    </source>
</evidence>